<dbReference type="AlphaFoldDB" id="A0A3B1DV19"/>
<proteinExistence type="predicted"/>
<evidence type="ECO:0000313" key="1">
    <source>
        <dbReference type="EMBL" id="VAX39888.1"/>
    </source>
</evidence>
<evidence type="ECO:0008006" key="2">
    <source>
        <dbReference type="Google" id="ProtNLM"/>
    </source>
</evidence>
<feature type="non-terminal residue" evidence="1">
    <location>
        <position position="1"/>
    </location>
</feature>
<accession>A0A3B1DV19</accession>
<protein>
    <recommendedName>
        <fullName evidence="2">Prolipoprotein diacylglyceryl transferase</fullName>
    </recommendedName>
</protein>
<gene>
    <name evidence="1" type="ORF">MNBD_PLANCTO03-2069</name>
</gene>
<reference evidence="1" key="1">
    <citation type="submission" date="2018-06" db="EMBL/GenBank/DDBJ databases">
        <authorList>
            <person name="Zhirakovskaya E."/>
        </authorList>
    </citation>
    <scope>NUCLEOTIDE SEQUENCE</scope>
</reference>
<sequence>EFVRLPDAQLEVAQVLGLSRGQWFSVVMVMIGVYFLLRLRRSGAEKLGGWAGARGEKSSAPATE</sequence>
<name>A0A3B1DV19_9ZZZZ</name>
<dbReference type="EMBL" id="UOGK01000299">
    <property type="protein sequence ID" value="VAX39888.1"/>
    <property type="molecule type" value="Genomic_DNA"/>
</dbReference>
<organism evidence="1">
    <name type="scientific">hydrothermal vent metagenome</name>
    <dbReference type="NCBI Taxonomy" id="652676"/>
    <lineage>
        <taxon>unclassified sequences</taxon>
        <taxon>metagenomes</taxon>
        <taxon>ecological metagenomes</taxon>
    </lineage>
</organism>